<evidence type="ECO:0000313" key="1">
    <source>
        <dbReference type="EMBL" id="GAA3874794.1"/>
    </source>
</evidence>
<keyword evidence="2" id="KW-1185">Reference proteome</keyword>
<name>A0ABP7KEG4_9MICO</name>
<organism evidence="1 2">
    <name type="scientific">Leifsonia kafniensis</name>
    <dbReference type="NCBI Taxonomy" id="475957"/>
    <lineage>
        <taxon>Bacteria</taxon>
        <taxon>Bacillati</taxon>
        <taxon>Actinomycetota</taxon>
        <taxon>Actinomycetes</taxon>
        <taxon>Micrococcales</taxon>
        <taxon>Microbacteriaceae</taxon>
        <taxon>Leifsonia</taxon>
    </lineage>
</organism>
<accession>A0ABP7KEG4</accession>
<dbReference type="Proteomes" id="UP001501803">
    <property type="component" value="Unassembled WGS sequence"/>
</dbReference>
<evidence type="ECO:0000313" key="2">
    <source>
        <dbReference type="Proteomes" id="UP001501803"/>
    </source>
</evidence>
<reference evidence="2" key="1">
    <citation type="journal article" date="2019" name="Int. J. Syst. Evol. Microbiol.">
        <title>The Global Catalogue of Microorganisms (GCM) 10K type strain sequencing project: providing services to taxonomists for standard genome sequencing and annotation.</title>
        <authorList>
            <consortium name="The Broad Institute Genomics Platform"/>
            <consortium name="The Broad Institute Genome Sequencing Center for Infectious Disease"/>
            <person name="Wu L."/>
            <person name="Ma J."/>
        </authorList>
    </citation>
    <scope>NUCLEOTIDE SEQUENCE [LARGE SCALE GENOMIC DNA]</scope>
    <source>
        <strain evidence="2">JCM 17021</strain>
    </source>
</reference>
<proteinExistence type="predicted"/>
<dbReference type="EMBL" id="BAABCN010000003">
    <property type="protein sequence ID" value="GAA3874794.1"/>
    <property type="molecule type" value="Genomic_DNA"/>
</dbReference>
<sequence length="302" mass="33421">MHRRTPLPPILVWGPFTPREARDRGVSRKRMRSSDLASPFYGVRAQAGAESLIDRCEAWAARMPSAPVFSHVTAAQLHGIPLPRRMSESAALHVTVVKPVRTPRAVGIVGHTSDSLPDVVLIDGLAVFGPAQTWCQLAPMLGLDEMVAAGDRVIGLPTPLATADQLASAVRAYAGHRHAKKLRAAFELVRPRVESPRETRLRLLLIRAGFPEPETNRPIPLLPGRKPARGDLMYPQYKVLVEYDGQQHRTDEAQYQRDVERLADIAEAGWINVRVLKGMSDATVLANVERALRSRGWRGERS</sequence>
<dbReference type="InterPro" id="IPR011335">
    <property type="entry name" value="Restrct_endonuc-II-like"/>
</dbReference>
<gene>
    <name evidence="1" type="ORF">GCM10022381_16890</name>
</gene>
<dbReference type="SUPFAM" id="SSF52980">
    <property type="entry name" value="Restriction endonuclease-like"/>
    <property type="match status" value="1"/>
</dbReference>
<comment type="caution">
    <text evidence="1">The sequence shown here is derived from an EMBL/GenBank/DDBJ whole genome shotgun (WGS) entry which is preliminary data.</text>
</comment>
<protein>
    <submittedName>
        <fullName evidence="1">DUF559 domain-containing protein</fullName>
    </submittedName>
</protein>